<evidence type="ECO:0000256" key="1">
    <source>
        <dbReference type="SAM" id="Phobius"/>
    </source>
</evidence>
<keyword evidence="1" id="KW-0472">Membrane</keyword>
<feature type="transmembrane region" description="Helical" evidence="1">
    <location>
        <begin position="321"/>
        <end position="340"/>
    </location>
</feature>
<comment type="caution">
    <text evidence="2">The sequence shown here is derived from an EMBL/GenBank/DDBJ whole genome shotgun (WGS) entry which is preliminary data.</text>
</comment>
<feature type="transmembrane region" description="Helical" evidence="1">
    <location>
        <begin position="352"/>
        <end position="371"/>
    </location>
</feature>
<protein>
    <submittedName>
        <fullName evidence="2">MFS transporter</fullName>
    </submittedName>
</protein>
<feature type="transmembrane region" description="Helical" evidence="1">
    <location>
        <begin position="226"/>
        <end position="243"/>
    </location>
</feature>
<organism evidence="2 3">
    <name type="scientific">Pseudoclavibacter terrae</name>
    <dbReference type="NCBI Taxonomy" id="1530195"/>
    <lineage>
        <taxon>Bacteria</taxon>
        <taxon>Bacillati</taxon>
        <taxon>Actinomycetota</taxon>
        <taxon>Actinomycetes</taxon>
        <taxon>Micrococcales</taxon>
        <taxon>Microbacteriaceae</taxon>
        <taxon>Pseudoclavibacter</taxon>
    </lineage>
</organism>
<keyword evidence="3" id="KW-1185">Reference proteome</keyword>
<evidence type="ECO:0000313" key="2">
    <source>
        <dbReference type="EMBL" id="KAB1637103.1"/>
    </source>
</evidence>
<feature type="transmembrane region" description="Helical" evidence="1">
    <location>
        <begin position="109"/>
        <end position="130"/>
    </location>
</feature>
<dbReference type="OrthoDB" id="4935052at2"/>
<dbReference type="RefSeq" id="WP_151424143.1">
    <property type="nucleotide sequence ID" value="NZ_WBJX01000004.1"/>
</dbReference>
<feature type="transmembrane region" description="Helical" evidence="1">
    <location>
        <begin position="82"/>
        <end position="103"/>
    </location>
</feature>
<dbReference type="EMBL" id="WBJX01000004">
    <property type="protein sequence ID" value="KAB1637103.1"/>
    <property type="molecule type" value="Genomic_DNA"/>
</dbReference>
<feature type="transmembrane region" description="Helical" evidence="1">
    <location>
        <begin position="165"/>
        <end position="183"/>
    </location>
</feature>
<feature type="transmembrane region" description="Helical" evidence="1">
    <location>
        <begin position="142"/>
        <end position="159"/>
    </location>
</feature>
<feature type="transmembrane region" description="Helical" evidence="1">
    <location>
        <begin position="52"/>
        <end position="75"/>
    </location>
</feature>
<gene>
    <name evidence="2" type="ORF">F8O03_12465</name>
</gene>
<feature type="transmembrane region" description="Helical" evidence="1">
    <location>
        <begin position="383"/>
        <end position="404"/>
    </location>
</feature>
<proteinExistence type="predicted"/>
<accession>A0A7J5AZR0</accession>
<dbReference type="InterPro" id="IPR036259">
    <property type="entry name" value="MFS_trans_sf"/>
</dbReference>
<evidence type="ECO:0000313" key="3">
    <source>
        <dbReference type="Proteomes" id="UP000490386"/>
    </source>
</evidence>
<dbReference type="AlphaFoldDB" id="A0A7J5AZR0"/>
<reference evidence="2 3" key="1">
    <citation type="submission" date="2019-09" db="EMBL/GenBank/DDBJ databases">
        <title>Phylogeny of genus Pseudoclavibacter and closely related genus.</title>
        <authorList>
            <person name="Li Y."/>
        </authorList>
    </citation>
    <scope>NUCLEOTIDE SEQUENCE [LARGE SCALE GENOMIC DNA]</scope>
    <source>
        <strain evidence="2 3">THG-MD12</strain>
    </source>
</reference>
<feature type="transmembrane region" description="Helical" evidence="1">
    <location>
        <begin position="12"/>
        <end position="32"/>
    </location>
</feature>
<dbReference type="SUPFAM" id="SSF103473">
    <property type="entry name" value="MFS general substrate transporter"/>
    <property type="match status" value="1"/>
</dbReference>
<name>A0A7J5AZR0_9MICO</name>
<sequence length="420" mass="41979">MTTAAELSTRVPLRLAPASATFAIAIAGYLAVNLSPYMISAAQEAIGLDVLAASWLVTGTLLLTAVAGLAAAGLCAGRHRHLVARIGLGVATLGFLAAALIPALTIPGLLIGGVGAGGAVASAGAAMASFRNPDRVAGWNGFANRGVITIVLAVLPILGLAPLNVFGALALFSAIGLVVTTWLPRAPILDQGANLGTAGAATGEAMPIEIPPTGAIRTQSAAPSRLLTISGFVLLIVFALWAASEDSLWAMIGIIGAETSGLTPEGLGVALSGATAGGLLGSLALMAVGNRLGRAVPLVVLLVLGGILKIVQGTLTDETALIVAFVAWNSIYAVAFMYFLSTAAALDARGRWSGPLLSVYLVGSALTPLIGASLSELLGAQGFTLALGITSFVLAVPTGIIAAISTRTERSIPNTAEALA</sequence>
<feature type="transmembrane region" description="Helical" evidence="1">
    <location>
        <begin position="295"/>
        <end position="315"/>
    </location>
</feature>
<dbReference type="Gene3D" id="1.20.1250.20">
    <property type="entry name" value="MFS general substrate transporter like domains"/>
    <property type="match status" value="1"/>
</dbReference>
<keyword evidence="1" id="KW-1133">Transmembrane helix</keyword>
<dbReference type="Proteomes" id="UP000490386">
    <property type="component" value="Unassembled WGS sequence"/>
</dbReference>
<keyword evidence="1" id="KW-0812">Transmembrane</keyword>
<feature type="transmembrane region" description="Helical" evidence="1">
    <location>
        <begin position="267"/>
        <end position="288"/>
    </location>
</feature>